<comment type="similarity">
    <text evidence="3 10">Belongs to the cytochrome P450 family.</text>
</comment>
<sequence length="510" mass="57464">MSNSSSILLALLVVVVAVVASSLSRKRAGKLPPGPRGLPLLGNALDMMKLRPWLVYNEWKQQYGDIVYFTAADRGCLLLSSHKTTHELMDKRGSNYADRPRAVMSGEIVGYHPKVSVPNYNVPRVRQMRKIIIEGQNAKRLNDSIIPVVEEKLQGLLISFLHKPDDFAHHIKKFIAGVIFEITYGHVLEDDDDKLWETYEQMSKDFSLSTSIGAFAVDSVPALKYLPRWLNLGWMQEADRMIALRDVHAQVPYDAVKEQVANGTARPSLMATLLERGQPTLEQEDIFKWVGSDFYSGGSDTTTAFFLSFVYMMSLHPEAMRKAQKEIKQVVGNRLPTLADKAQLMYVDAVVQEIFRLNPVVPIIPHATAEDDEYEGYFIPKGTTVIANVWAIAHDESVYPDPHTFKPERYLNQEENARTGTNPDPRKNMAFGYGRRICPGQHMAEPVTFLTVMTILSVFDIEATNPNAPKPDFSKAEKYTTELFSRPEPFTCRIVPSSKESEALIRALEV</sequence>
<evidence type="ECO:0000256" key="2">
    <source>
        <dbReference type="ARBA" id="ARBA00005179"/>
    </source>
</evidence>
<dbReference type="InterPro" id="IPR050364">
    <property type="entry name" value="Cytochrome_P450_fung"/>
</dbReference>
<proteinExistence type="inferred from homology"/>
<dbReference type="Pfam" id="PF00067">
    <property type="entry name" value="p450"/>
    <property type="match status" value="1"/>
</dbReference>
<evidence type="ECO:0000256" key="8">
    <source>
        <dbReference type="ARBA" id="ARBA00023033"/>
    </source>
</evidence>
<dbReference type="SUPFAM" id="SSF48264">
    <property type="entry name" value="Cytochrome P450"/>
    <property type="match status" value="1"/>
</dbReference>
<dbReference type="AlphaFoldDB" id="A0A0D7BVG2"/>
<feature type="chain" id="PRO_5002317453" evidence="11">
    <location>
        <begin position="21"/>
        <end position="510"/>
    </location>
</feature>
<evidence type="ECO:0000313" key="12">
    <source>
        <dbReference type="EMBL" id="KIY73621.1"/>
    </source>
</evidence>
<evidence type="ECO:0000256" key="4">
    <source>
        <dbReference type="ARBA" id="ARBA00022617"/>
    </source>
</evidence>
<protein>
    <submittedName>
        <fullName evidence="12">Cytochrome P450</fullName>
    </submittedName>
</protein>
<dbReference type="InterPro" id="IPR036396">
    <property type="entry name" value="Cyt_P450_sf"/>
</dbReference>
<comment type="pathway">
    <text evidence="2">Secondary metabolite biosynthesis.</text>
</comment>
<accession>A0A0D7BVG2</accession>
<evidence type="ECO:0000256" key="6">
    <source>
        <dbReference type="ARBA" id="ARBA00023002"/>
    </source>
</evidence>
<dbReference type="OrthoDB" id="2789670at2759"/>
<keyword evidence="13" id="KW-1185">Reference proteome</keyword>
<keyword evidence="8 10" id="KW-0503">Monooxygenase</keyword>
<dbReference type="PROSITE" id="PS00086">
    <property type="entry name" value="CYTOCHROME_P450"/>
    <property type="match status" value="1"/>
</dbReference>
<evidence type="ECO:0000256" key="9">
    <source>
        <dbReference type="PIRSR" id="PIRSR602401-1"/>
    </source>
</evidence>
<dbReference type="EMBL" id="KN880435">
    <property type="protein sequence ID" value="KIY73621.1"/>
    <property type="molecule type" value="Genomic_DNA"/>
</dbReference>
<evidence type="ECO:0000256" key="10">
    <source>
        <dbReference type="RuleBase" id="RU000461"/>
    </source>
</evidence>
<keyword evidence="11" id="KW-0732">Signal</keyword>
<dbReference type="GO" id="GO:0004497">
    <property type="term" value="F:monooxygenase activity"/>
    <property type="evidence" value="ECO:0007669"/>
    <property type="project" value="UniProtKB-KW"/>
</dbReference>
<evidence type="ECO:0000313" key="13">
    <source>
        <dbReference type="Proteomes" id="UP000054007"/>
    </source>
</evidence>
<dbReference type="CDD" id="cd11065">
    <property type="entry name" value="CYP64-like"/>
    <property type="match status" value="1"/>
</dbReference>
<keyword evidence="5 9" id="KW-0479">Metal-binding</keyword>
<comment type="cofactor">
    <cofactor evidence="1 9">
        <name>heme</name>
        <dbReference type="ChEBI" id="CHEBI:30413"/>
    </cofactor>
</comment>
<name>A0A0D7BVG2_9AGAR</name>
<evidence type="ECO:0000256" key="7">
    <source>
        <dbReference type="ARBA" id="ARBA00023004"/>
    </source>
</evidence>
<organism evidence="12 13">
    <name type="scientific">Cylindrobasidium torrendii FP15055 ss-10</name>
    <dbReference type="NCBI Taxonomy" id="1314674"/>
    <lineage>
        <taxon>Eukaryota</taxon>
        <taxon>Fungi</taxon>
        <taxon>Dikarya</taxon>
        <taxon>Basidiomycota</taxon>
        <taxon>Agaricomycotina</taxon>
        <taxon>Agaricomycetes</taxon>
        <taxon>Agaricomycetidae</taxon>
        <taxon>Agaricales</taxon>
        <taxon>Marasmiineae</taxon>
        <taxon>Physalacriaceae</taxon>
        <taxon>Cylindrobasidium</taxon>
    </lineage>
</organism>
<dbReference type="STRING" id="1314674.A0A0D7BVG2"/>
<dbReference type="InterPro" id="IPR002401">
    <property type="entry name" value="Cyt_P450_E_grp-I"/>
</dbReference>
<gene>
    <name evidence="12" type="ORF">CYLTODRAFT_406635</name>
</gene>
<keyword evidence="6 10" id="KW-0560">Oxidoreductase</keyword>
<evidence type="ECO:0000256" key="11">
    <source>
        <dbReference type="SAM" id="SignalP"/>
    </source>
</evidence>
<feature type="binding site" description="axial binding residue" evidence="9">
    <location>
        <position position="438"/>
    </location>
    <ligand>
        <name>heme</name>
        <dbReference type="ChEBI" id="CHEBI:30413"/>
    </ligand>
    <ligandPart>
        <name>Fe</name>
        <dbReference type="ChEBI" id="CHEBI:18248"/>
    </ligandPart>
</feature>
<evidence type="ECO:0000256" key="3">
    <source>
        <dbReference type="ARBA" id="ARBA00010617"/>
    </source>
</evidence>
<keyword evidence="7 9" id="KW-0408">Iron</keyword>
<reference evidence="12 13" key="1">
    <citation type="journal article" date="2015" name="Fungal Genet. Biol.">
        <title>Evolution of novel wood decay mechanisms in Agaricales revealed by the genome sequences of Fistulina hepatica and Cylindrobasidium torrendii.</title>
        <authorList>
            <person name="Floudas D."/>
            <person name="Held B.W."/>
            <person name="Riley R."/>
            <person name="Nagy L.G."/>
            <person name="Koehler G."/>
            <person name="Ransdell A.S."/>
            <person name="Younus H."/>
            <person name="Chow J."/>
            <person name="Chiniquy J."/>
            <person name="Lipzen A."/>
            <person name="Tritt A."/>
            <person name="Sun H."/>
            <person name="Haridas S."/>
            <person name="LaButti K."/>
            <person name="Ohm R.A."/>
            <person name="Kues U."/>
            <person name="Blanchette R.A."/>
            <person name="Grigoriev I.V."/>
            <person name="Minto R.E."/>
            <person name="Hibbett D.S."/>
        </authorList>
    </citation>
    <scope>NUCLEOTIDE SEQUENCE [LARGE SCALE GENOMIC DNA]</scope>
    <source>
        <strain evidence="12 13">FP15055 ss-10</strain>
    </source>
</reference>
<keyword evidence="4 9" id="KW-0349">Heme</keyword>
<dbReference type="PRINTS" id="PR00385">
    <property type="entry name" value="P450"/>
</dbReference>
<dbReference type="Gene3D" id="1.10.630.10">
    <property type="entry name" value="Cytochrome P450"/>
    <property type="match status" value="1"/>
</dbReference>
<dbReference type="InterPro" id="IPR017972">
    <property type="entry name" value="Cyt_P450_CS"/>
</dbReference>
<dbReference type="PANTHER" id="PTHR46300:SF7">
    <property type="entry name" value="P450, PUTATIVE (EUROFUNG)-RELATED"/>
    <property type="match status" value="1"/>
</dbReference>
<dbReference type="InterPro" id="IPR001128">
    <property type="entry name" value="Cyt_P450"/>
</dbReference>
<dbReference type="GO" id="GO:0016705">
    <property type="term" value="F:oxidoreductase activity, acting on paired donors, with incorporation or reduction of molecular oxygen"/>
    <property type="evidence" value="ECO:0007669"/>
    <property type="project" value="InterPro"/>
</dbReference>
<evidence type="ECO:0000256" key="1">
    <source>
        <dbReference type="ARBA" id="ARBA00001971"/>
    </source>
</evidence>
<evidence type="ECO:0000256" key="5">
    <source>
        <dbReference type="ARBA" id="ARBA00022723"/>
    </source>
</evidence>
<dbReference type="Proteomes" id="UP000054007">
    <property type="component" value="Unassembled WGS sequence"/>
</dbReference>
<dbReference type="GO" id="GO:0005506">
    <property type="term" value="F:iron ion binding"/>
    <property type="evidence" value="ECO:0007669"/>
    <property type="project" value="InterPro"/>
</dbReference>
<dbReference type="PRINTS" id="PR00463">
    <property type="entry name" value="EP450I"/>
</dbReference>
<feature type="signal peptide" evidence="11">
    <location>
        <begin position="1"/>
        <end position="20"/>
    </location>
</feature>
<dbReference type="PANTHER" id="PTHR46300">
    <property type="entry name" value="P450, PUTATIVE (EUROFUNG)-RELATED-RELATED"/>
    <property type="match status" value="1"/>
</dbReference>
<dbReference type="GO" id="GO:0020037">
    <property type="term" value="F:heme binding"/>
    <property type="evidence" value="ECO:0007669"/>
    <property type="project" value="InterPro"/>
</dbReference>